<comment type="subcellular location">
    <subcellularLocation>
        <location evidence="2">Membrane</location>
    </subcellularLocation>
    <subcellularLocation>
        <location evidence="1 8 9">Nucleus</location>
    </subcellularLocation>
</comment>
<keyword evidence="4 8" id="KW-0238">DNA-binding</keyword>
<evidence type="ECO:0000256" key="2">
    <source>
        <dbReference type="ARBA" id="ARBA00004370"/>
    </source>
</evidence>
<evidence type="ECO:0000256" key="4">
    <source>
        <dbReference type="ARBA" id="ARBA00023125"/>
    </source>
</evidence>
<dbReference type="OrthoDB" id="6159439at2759"/>
<dbReference type="PANTHER" id="PTHR13005:SF2">
    <property type="entry name" value="CYSTEINE-RICH HYDROPHOBIC DOMAIN-CONTAINING PROTEIN 1"/>
    <property type="match status" value="1"/>
</dbReference>
<dbReference type="InterPro" id="IPR009057">
    <property type="entry name" value="Homeodomain-like_sf"/>
</dbReference>
<dbReference type="PANTHER" id="PTHR13005">
    <property type="entry name" value="CYSTEINE-RICH HYDROPHOBIC DOMAIN PROTEIN BRAIN X-LINKED PROTEIN"/>
    <property type="match status" value="1"/>
</dbReference>
<dbReference type="Pfam" id="PF00046">
    <property type="entry name" value="Homeodomain"/>
    <property type="match status" value="1"/>
</dbReference>
<dbReference type="InterPro" id="IPR017970">
    <property type="entry name" value="Homeobox_CS"/>
</dbReference>
<dbReference type="GO" id="GO:0003677">
    <property type="term" value="F:DNA binding"/>
    <property type="evidence" value="ECO:0007669"/>
    <property type="project" value="UniProtKB-UniRule"/>
</dbReference>
<organism evidence="13 14">
    <name type="scientific">Chiloscyllium punctatum</name>
    <name type="common">Brownbanded bambooshark</name>
    <name type="synonym">Hemiscyllium punctatum</name>
    <dbReference type="NCBI Taxonomy" id="137246"/>
    <lineage>
        <taxon>Eukaryota</taxon>
        <taxon>Metazoa</taxon>
        <taxon>Chordata</taxon>
        <taxon>Craniata</taxon>
        <taxon>Vertebrata</taxon>
        <taxon>Chondrichthyes</taxon>
        <taxon>Elasmobranchii</taxon>
        <taxon>Galeomorphii</taxon>
        <taxon>Galeoidea</taxon>
        <taxon>Orectolobiformes</taxon>
        <taxon>Hemiscylliidae</taxon>
        <taxon>Chiloscyllium</taxon>
    </lineage>
</organism>
<dbReference type="Gene3D" id="1.10.10.60">
    <property type="entry name" value="Homeodomain-like"/>
    <property type="match status" value="1"/>
</dbReference>
<accession>A0A401SBX0</accession>
<dbReference type="Proteomes" id="UP000287033">
    <property type="component" value="Unassembled WGS sequence"/>
</dbReference>
<evidence type="ECO:0000256" key="10">
    <source>
        <dbReference type="SAM" id="MobiDB-lite"/>
    </source>
</evidence>
<keyword evidence="11" id="KW-0812">Transmembrane</keyword>
<keyword evidence="7 8" id="KW-0539">Nucleus</keyword>
<dbReference type="InterPro" id="IPR006820">
    <property type="entry name" value="Caudal_activation_dom"/>
</dbReference>
<feature type="DNA-binding region" description="Homeobox" evidence="8">
    <location>
        <begin position="142"/>
        <end position="201"/>
    </location>
</feature>
<evidence type="ECO:0000256" key="3">
    <source>
        <dbReference type="ARBA" id="ARBA00010341"/>
    </source>
</evidence>
<dbReference type="GO" id="GO:0005634">
    <property type="term" value="C:nucleus"/>
    <property type="evidence" value="ECO:0007669"/>
    <property type="project" value="UniProtKB-SubCell"/>
</dbReference>
<dbReference type="GO" id="GO:0000981">
    <property type="term" value="F:DNA-binding transcription factor activity, RNA polymerase II-specific"/>
    <property type="evidence" value="ECO:0007669"/>
    <property type="project" value="InterPro"/>
</dbReference>
<feature type="domain" description="Homeobox" evidence="12">
    <location>
        <begin position="140"/>
        <end position="200"/>
    </location>
</feature>
<dbReference type="InterPro" id="IPR019383">
    <property type="entry name" value="Golgin_A_7/ERF4"/>
</dbReference>
<proteinExistence type="inferred from homology"/>
<evidence type="ECO:0000256" key="5">
    <source>
        <dbReference type="ARBA" id="ARBA00023136"/>
    </source>
</evidence>
<evidence type="ECO:0000313" key="14">
    <source>
        <dbReference type="Proteomes" id="UP000287033"/>
    </source>
</evidence>
<keyword evidence="14" id="KW-1185">Reference proteome</keyword>
<evidence type="ECO:0000259" key="12">
    <source>
        <dbReference type="PROSITE" id="PS50071"/>
    </source>
</evidence>
<name>A0A401SBX0_CHIPU</name>
<gene>
    <name evidence="13" type="ORF">chiPu_0006324</name>
</gene>
<dbReference type="PROSITE" id="PS00027">
    <property type="entry name" value="HOMEOBOX_1"/>
    <property type="match status" value="1"/>
</dbReference>
<comment type="caution">
    <text evidence="13">The sequence shown here is derived from an EMBL/GenBank/DDBJ whole genome shotgun (WGS) entry which is preliminary data.</text>
</comment>
<feature type="region of interest" description="Disordered" evidence="10">
    <location>
        <begin position="55"/>
        <end position="79"/>
    </location>
</feature>
<evidence type="ECO:0000256" key="7">
    <source>
        <dbReference type="ARBA" id="ARBA00023242"/>
    </source>
</evidence>
<evidence type="ECO:0000256" key="9">
    <source>
        <dbReference type="RuleBase" id="RU000682"/>
    </source>
</evidence>
<dbReference type="PRINTS" id="PR00024">
    <property type="entry name" value="HOMEOBOX"/>
</dbReference>
<dbReference type="PROSITE" id="PS50071">
    <property type="entry name" value="HOMEOBOX_2"/>
    <property type="match status" value="1"/>
</dbReference>
<evidence type="ECO:0000256" key="8">
    <source>
        <dbReference type="PROSITE-ProRule" id="PRU00108"/>
    </source>
</evidence>
<dbReference type="PRINTS" id="PR00031">
    <property type="entry name" value="HTHREPRESSR"/>
</dbReference>
<dbReference type="InterPro" id="IPR020479">
    <property type="entry name" value="HD_metazoa"/>
</dbReference>
<protein>
    <recommendedName>
        <fullName evidence="12">Homeobox domain-containing protein</fullName>
    </recommendedName>
</protein>
<dbReference type="SMART" id="SM00389">
    <property type="entry name" value="HOX"/>
    <property type="match status" value="1"/>
</dbReference>
<keyword evidence="11" id="KW-1133">Transmembrane helix</keyword>
<dbReference type="EMBL" id="BEZZ01000182">
    <property type="protein sequence ID" value="GCC27898.1"/>
    <property type="molecule type" value="Genomic_DNA"/>
</dbReference>
<dbReference type="SUPFAM" id="SSF46689">
    <property type="entry name" value="Homeodomain-like"/>
    <property type="match status" value="1"/>
</dbReference>
<dbReference type="FunFam" id="1.10.10.60:FF:000089">
    <property type="entry name" value="Caudal type homeobox 4"/>
    <property type="match status" value="1"/>
</dbReference>
<keyword evidence="6 8" id="KW-0371">Homeobox</keyword>
<feature type="transmembrane region" description="Helical" evidence="11">
    <location>
        <begin position="364"/>
        <end position="388"/>
    </location>
</feature>
<evidence type="ECO:0000256" key="6">
    <source>
        <dbReference type="ARBA" id="ARBA00023155"/>
    </source>
</evidence>
<evidence type="ECO:0000256" key="1">
    <source>
        <dbReference type="ARBA" id="ARBA00004123"/>
    </source>
</evidence>
<dbReference type="InterPro" id="IPR001356">
    <property type="entry name" value="HD"/>
</dbReference>
<dbReference type="InterPro" id="IPR000047">
    <property type="entry name" value="HTH_motif"/>
</dbReference>
<evidence type="ECO:0000313" key="13">
    <source>
        <dbReference type="EMBL" id="GCC27898.1"/>
    </source>
</evidence>
<comment type="similarity">
    <text evidence="3">Belongs to the Caudal homeobox family.</text>
</comment>
<sequence>MYVGYILDKEVSMYPGPVRRPSINLSTQNFVSPPQYSEYAGYHVPNMENHPQTSVSWASPYGPPREDWSSYGPGPSNTVPVQISNSTPGQVSYSSPDYNPMILPPLDAISGGQTSPNSQRRNPYEWMKKTAQISAAGKTRTKDKYRVVYTDHQRLELEKEFHYNRYITIKRKSELATILGLSERQVKIWFQNRRAKERKMTKKQLAQSDGCLAPHGPGPGSPVEMPGQMLLGGHISGGPPVGNMAQANQHVAVKAAGGACDVSVAGACADAGTAVPLRSNMADFDTIYELDEEDERVVMDEHLIRYTPDPVVVRGAGHITVFGLSNKFDPEFPSVLTGKVAPEEYKMSIGRVNGCLKKNLPINVKWLLCGCLCCCCTLGCSLWPVICLNKRTRRSIQKLLEWENNRLYHKLGLHWKLSKRKCESSNMMEYVILIEFLPKFPIFRPD</sequence>
<dbReference type="InterPro" id="IPR039735">
    <property type="entry name" value="CHIC1/2"/>
</dbReference>
<dbReference type="AlphaFoldDB" id="A0A401SBX0"/>
<dbReference type="CDD" id="cd00086">
    <property type="entry name" value="homeodomain"/>
    <property type="match status" value="1"/>
</dbReference>
<dbReference type="Pfam" id="PF10256">
    <property type="entry name" value="Erf4"/>
    <property type="match status" value="1"/>
</dbReference>
<dbReference type="Pfam" id="PF04731">
    <property type="entry name" value="Caudal_act"/>
    <property type="match status" value="1"/>
</dbReference>
<reference evidence="13 14" key="1">
    <citation type="journal article" date="2018" name="Nat. Ecol. Evol.">
        <title>Shark genomes provide insights into elasmobranch evolution and the origin of vertebrates.</title>
        <authorList>
            <person name="Hara Y"/>
            <person name="Yamaguchi K"/>
            <person name="Onimaru K"/>
            <person name="Kadota M"/>
            <person name="Koyanagi M"/>
            <person name="Keeley SD"/>
            <person name="Tatsumi K"/>
            <person name="Tanaka K"/>
            <person name="Motone F"/>
            <person name="Kageyama Y"/>
            <person name="Nozu R"/>
            <person name="Adachi N"/>
            <person name="Nishimura O"/>
            <person name="Nakagawa R"/>
            <person name="Tanegashima C"/>
            <person name="Kiyatake I"/>
            <person name="Matsumoto R"/>
            <person name="Murakumo K"/>
            <person name="Nishida K"/>
            <person name="Terakita A"/>
            <person name="Kuratani S"/>
            <person name="Sato K"/>
            <person name="Hyodo S Kuraku.S."/>
        </authorList>
    </citation>
    <scope>NUCLEOTIDE SEQUENCE [LARGE SCALE GENOMIC DNA]</scope>
</reference>
<keyword evidence="5 11" id="KW-0472">Membrane</keyword>
<dbReference type="GO" id="GO:0016020">
    <property type="term" value="C:membrane"/>
    <property type="evidence" value="ECO:0007669"/>
    <property type="project" value="UniProtKB-SubCell"/>
</dbReference>
<evidence type="ECO:0000256" key="11">
    <source>
        <dbReference type="SAM" id="Phobius"/>
    </source>
</evidence>